<organism evidence="2">
    <name type="scientific">Anopheles sinensis</name>
    <name type="common">Mosquito</name>
    <dbReference type="NCBI Taxonomy" id="74873"/>
    <lineage>
        <taxon>Eukaryota</taxon>
        <taxon>Metazoa</taxon>
        <taxon>Ecdysozoa</taxon>
        <taxon>Arthropoda</taxon>
        <taxon>Hexapoda</taxon>
        <taxon>Insecta</taxon>
        <taxon>Pterygota</taxon>
        <taxon>Neoptera</taxon>
        <taxon>Endopterygota</taxon>
        <taxon>Diptera</taxon>
        <taxon>Nematocera</taxon>
        <taxon>Culicoidea</taxon>
        <taxon>Culicidae</taxon>
        <taxon>Anophelinae</taxon>
        <taxon>Anopheles</taxon>
    </lineage>
</organism>
<dbReference type="EMBL" id="KE525195">
    <property type="protein sequence ID" value="KFB42519.1"/>
    <property type="molecule type" value="Genomic_DNA"/>
</dbReference>
<evidence type="ECO:0000313" key="2">
    <source>
        <dbReference type="EMBL" id="KFB42519.1"/>
    </source>
</evidence>
<dbReference type="SUPFAM" id="SSF81383">
    <property type="entry name" value="F-box domain"/>
    <property type="match status" value="1"/>
</dbReference>
<dbReference type="EMBL" id="ATLV01017837">
    <property type="status" value="NOT_ANNOTATED_CDS"/>
    <property type="molecule type" value="Genomic_DNA"/>
</dbReference>
<sequence>MAQPIGLHSIPDYVLKNIMAFLPLNDLKAVSCTSKRLSALASSVIVGRKNVALCLNALRPHPVRGTMEMQVINPQFFTWFKRQYTQLAVDCGPHFMTTELMHAVQQLPICWEIQSLYITGEHPLVVNNFIQLNQSILSYVTDMTVCLDMKYGLRNTANEMVCVMPELRTLRWLDNFRHSPLRPTQKLDLFAPKLQKLALGVSYGCSSTLSMASRQIGFDPAVGYYSGFQVLTELRIVLCWDTWIALRSLTLPRLQHLDITMMSTMSPCQDFWRLFARRMPNLGHLRVTSCNEMYRLRLFISCPRLETVELVGGRIEIEQDVYQEVPVMRKLCLFGCVLSDECGTVKFCRLESLCLVSSWRKQLTWTNQDWLVPNLRYLCIESPNDVGINLRNCHHLEVFRTVVTEPILILPFAMTLSHLTVFQLECRWVECGDQVASVLSRAPNLRHLQMLVRGCKLDYLEHLPRWCPRITSFILLPDGNHSRALVLKHQTLKAEIVLGTMLVYFISPIPIVVPSQVETLILLGILCKHHEPTVIRIDLDHPCFDAIRMHSINTQNWRVLMVNADRHQAHMRWKFSCDPFGCEHIKKSFQPWLATNDPEPSTE</sequence>
<dbReference type="SUPFAM" id="SSF52058">
    <property type="entry name" value="L domain-like"/>
    <property type="match status" value="1"/>
</dbReference>
<protein>
    <submittedName>
        <fullName evidence="3">F-box domain-containing protein</fullName>
    </submittedName>
</protein>
<reference evidence="3" key="2">
    <citation type="submission" date="2020-05" db="UniProtKB">
        <authorList>
            <consortium name="EnsemblMetazoa"/>
        </authorList>
    </citation>
    <scope>IDENTIFICATION</scope>
</reference>
<dbReference type="Pfam" id="PF00646">
    <property type="entry name" value="F-box"/>
    <property type="match status" value="1"/>
</dbReference>
<dbReference type="EnsemblMetazoa" id="ASIC010227-RA">
    <property type="protein sequence ID" value="ASIC010227-PA"/>
    <property type="gene ID" value="ASIC010227"/>
</dbReference>
<dbReference type="VEuPathDB" id="VectorBase:ASIC010227"/>
<dbReference type="InterPro" id="IPR036047">
    <property type="entry name" value="F-box-like_dom_sf"/>
</dbReference>
<gene>
    <name evidence="2" type="ORF">ZHAS_00010227</name>
</gene>
<dbReference type="AlphaFoldDB" id="A0A084VX25"/>
<accession>A0A084VX25</accession>
<evidence type="ECO:0000313" key="3">
    <source>
        <dbReference type="EnsemblMetazoa" id="ASIC010227-PA"/>
    </source>
</evidence>
<dbReference type="InterPro" id="IPR001810">
    <property type="entry name" value="F-box_dom"/>
</dbReference>
<evidence type="ECO:0000259" key="1">
    <source>
        <dbReference type="PROSITE" id="PS50181"/>
    </source>
</evidence>
<evidence type="ECO:0000313" key="4">
    <source>
        <dbReference type="Proteomes" id="UP000030765"/>
    </source>
</evidence>
<keyword evidence="4" id="KW-1185">Reference proteome</keyword>
<proteinExistence type="predicted"/>
<dbReference type="VEuPathDB" id="VectorBase:ASIS018692"/>
<dbReference type="Proteomes" id="UP000030765">
    <property type="component" value="Unassembled WGS sequence"/>
</dbReference>
<dbReference type="PROSITE" id="PS50181">
    <property type="entry name" value="FBOX"/>
    <property type="match status" value="1"/>
</dbReference>
<feature type="domain" description="F-box" evidence="1">
    <location>
        <begin position="4"/>
        <end position="50"/>
    </location>
</feature>
<dbReference type="InterPro" id="IPR032675">
    <property type="entry name" value="LRR_dom_sf"/>
</dbReference>
<dbReference type="Gene3D" id="3.80.10.10">
    <property type="entry name" value="Ribonuclease Inhibitor"/>
    <property type="match status" value="1"/>
</dbReference>
<name>A0A084VX25_ANOSI</name>
<reference evidence="2 4" key="1">
    <citation type="journal article" date="2014" name="BMC Genomics">
        <title>Genome sequence of Anopheles sinensis provides insight into genetics basis of mosquito competence for malaria parasites.</title>
        <authorList>
            <person name="Zhou D."/>
            <person name="Zhang D."/>
            <person name="Ding G."/>
            <person name="Shi L."/>
            <person name="Hou Q."/>
            <person name="Ye Y."/>
            <person name="Xu Y."/>
            <person name="Zhou H."/>
            <person name="Xiong C."/>
            <person name="Li S."/>
            <person name="Yu J."/>
            <person name="Hong S."/>
            <person name="Yu X."/>
            <person name="Zou P."/>
            <person name="Chen C."/>
            <person name="Chang X."/>
            <person name="Wang W."/>
            <person name="Lv Y."/>
            <person name="Sun Y."/>
            <person name="Ma L."/>
            <person name="Shen B."/>
            <person name="Zhu C."/>
        </authorList>
    </citation>
    <scope>NUCLEOTIDE SEQUENCE [LARGE SCALE GENOMIC DNA]</scope>
</reference>